<dbReference type="SUPFAM" id="SSF52540">
    <property type="entry name" value="P-loop containing nucleoside triphosphate hydrolases"/>
    <property type="match status" value="2"/>
</dbReference>
<evidence type="ECO:0000313" key="3">
    <source>
        <dbReference type="EMBL" id="KAG1799212.1"/>
    </source>
</evidence>
<dbReference type="PRINTS" id="PR00449">
    <property type="entry name" value="RASTRNSFRMNG"/>
</dbReference>
<dbReference type="EMBL" id="JABBWE010000011">
    <property type="protein sequence ID" value="KAG1799212.1"/>
    <property type="molecule type" value="Genomic_DNA"/>
</dbReference>
<evidence type="ECO:0000259" key="2">
    <source>
        <dbReference type="Pfam" id="PF01926"/>
    </source>
</evidence>
<feature type="region of interest" description="Disordered" evidence="1">
    <location>
        <begin position="1"/>
        <end position="100"/>
    </location>
</feature>
<protein>
    <submittedName>
        <fullName evidence="3">P-loop containing nucleoside triphosphate hydrolase protein</fullName>
    </submittedName>
</protein>
<feature type="domain" description="G" evidence="2">
    <location>
        <begin position="160"/>
        <end position="287"/>
    </location>
</feature>
<feature type="compositionally biased region" description="Polar residues" evidence="1">
    <location>
        <begin position="81"/>
        <end position="100"/>
    </location>
</feature>
<dbReference type="GO" id="GO:0030488">
    <property type="term" value="P:tRNA methylation"/>
    <property type="evidence" value="ECO:0007669"/>
    <property type="project" value="TreeGrafter"/>
</dbReference>
<sequence length="632" mass="69836">MKMVPMSPDAVSSFSEAGRTSSTESFHTLGQNSAGHNFHSVDGAIAGETGATKSSSVNSTTEMKIAPTSPGAMSSCPEVGRTSSTESLHPSVASRNSHAVDSSHFVIVRETDTFGTSRTESSTQARVLLKSFTSRTLDQSPVRCKRLGLKEASRRKDTCNVVIFGQTGAGKSSLVNLITKTQEVPTSSDAKGCTRQTTVYEHDVVTQNKTIKVQLFDTAGLDEDSEGTVPDKKAQKDLKKLLKTLMAKGGIHLLVYCAQGIKNVSALQHNYKLIDSEVKRGVPVVLVVAGLEDREAEEWWRNNVTSISELGMNFFGHACITTLIINKDDTDEVRQRREQSCRAVCNLIEQCCPQNGTEVHRVSTIPARKTKNIVLFGEAGAGKSSVVNLMAGEEVAKTSLSIQRCTLHWQDYVIDFEGDSYKVFDTIGIEESGLERKEYLATVANAYRFIKTLDAEGGVDLLLFCVRAGRITAALQSNYRFFYEFLCDKKVPIVVAITNLEREQTMEDWWEREHSIFARYQIHVTGHACITAANGLEGIHQRLYEQSRVTIRNLVKENIAVKHDHVWRGGNRVFVSLVHALNILVKNPHALQKILVQHPGIRKKILARQLKRCGISRETAGQLANMIQQGEV</sequence>
<dbReference type="InterPro" id="IPR027417">
    <property type="entry name" value="P-loop_NTPase"/>
</dbReference>
<gene>
    <name evidence="3" type="ORF">HD556DRAFT_1346209</name>
</gene>
<dbReference type="GO" id="GO:0005737">
    <property type="term" value="C:cytoplasm"/>
    <property type="evidence" value="ECO:0007669"/>
    <property type="project" value="TreeGrafter"/>
</dbReference>
<feature type="compositionally biased region" description="Polar residues" evidence="1">
    <location>
        <begin position="51"/>
        <end position="62"/>
    </location>
</feature>
<dbReference type="PANTHER" id="PTHR42714:SF2">
    <property type="entry name" value="TRNA MODIFICATION GTPASE GTPBP3, MITOCHONDRIAL"/>
    <property type="match status" value="1"/>
</dbReference>
<dbReference type="GeneID" id="64596012"/>
<proteinExistence type="predicted"/>
<feature type="compositionally biased region" description="Polar residues" evidence="1">
    <location>
        <begin position="10"/>
        <end position="35"/>
    </location>
</feature>
<dbReference type="GO" id="GO:0005525">
    <property type="term" value="F:GTP binding"/>
    <property type="evidence" value="ECO:0007669"/>
    <property type="project" value="InterPro"/>
</dbReference>
<reference evidence="3" key="1">
    <citation type="journal article" date="2020" name="New Phytol.">
        <title>Comparative genomics reveals dynamic genome evolution in host specialist ectomycorrhizal fungi.</title>
        <authorList>
            <person name="Lofgren L.A."/>
            <person name="Nguyen N.H."/>
            <person name="Vilgalys R."/>
            <person name="Ruytinx J."/>
            <person name="Liao H.L."/>
            <person name="Branco S."/>
            <person name="Kuo A."/>
            <person name="LaButti K."/>
            <person name="Lipzen A."/>
            <person name="Andreopoulos W."/>
            <person name="Pangilinan J."/>
            <person name="Riley R."/>
            <person name="Hundley H."/>
            <person name="Na H."/>
            <person name="Barry K."/>
            <person name="Grigoriev I.V."/>
            <person name="Stajich J.E."/>
            <person name="Kennedy P.G."/>
        </authorList>
    </citation>
    <scope>NUCLEOTIDE SEQUENCE</scope>
    <source>
        <strain evidence="3">S12</strain>
    </source>
</reference>
<feature type="domain" description="G" evidence="2">
    <location>
        <begin position="373"/>
        <end position="497"/>
    </location>
</feature>
<organism evidence="3 4">
    <name type="scientific">Suillus plorans</name>
    <dbReference type="NCBI Taxonomy" id="116603"/>
    <lineage>
        <taxon>Eukaryota</taxon>
        <taxon>Fungi</taxon>
        <taxon>Dikarya</taxon>
        <taxon>Basidiomycota</taxon>
        <taxon>Agaricomycotina</taxon>
        <taxon>Agaricomycetes</taxon>
        <taxon>Agaricomycetidae</taxon>
        <taxon>Boletales</taxon>
        <taxon>Suillineae</taxon>
        <taxon>Suillaceae</taxon>
        <taxon>Suillus</taxon>
    </lineage>
</organism>
<dbReference type="GO" id="GO:0002098">
    <property type="term" value="P:tRNA wobble uridine modification"/>
    <property type="evidence" value="ECO:0007669"/>
    <property type="project" value="TreeGrafter"/>
</dbReference>
<name>A0A9P7DNH7_9AGAM</name>
<dbReference type="GO" id="GO:0016787">
    <property type="term" value="F:hydrolase activity"/>
    <property type="evidence" value="ECO:0007669"/>
    <property type="project" value="UniProtKB-KW"/>
</dbReference>
<dbReference type="AlphaFoldDB" id="A0A9P7DNH7"/>
<dbReference type="OrthoDB" id="8954335at2759"/>
<evidence type="ECO:0000313" key="4">
    <source>
        <dbReference type="Proteomes" id="UP000719766"/>
    </source>
</evidence>
<evidence type="ECO:0000256" key="1">
    <source>
        <dbReference type="SAM" id="MobiDB-lite"/>
    </source>
</evidence>
<dbReference type="RefSeq" id="XP_041163611.1">
    <property type="nucleotide sequence ID" value="XM_041302248.1"/>
</dbReference>
<accession>A0A9P7DNH7</accession>
<dbReference type="InterPro" id="IPR006073">
    <property type="entry name" value="GTP-bd"/>
</dbReference>
<dbReference type="CDD" id="cd00882">
    <property type="entry name" value="Ras_like_GTPase"/>
    <property type="match status" value="2"/>
</dbReference>
<dbReference type="PANTHER" id="PTHR42714">
    <property type="entry name" value="TRNA MODIFICATION GTPASE GTPBP3"/>
    <property type="match status" value="1"/>
</dbReference>
<dbReference type="Proteomes" id="UP000719766">
    <property type="component" value="Unassembled WGS sequence"/>
</dbReference>
<keyword evidence="4" id="KW-1185">Reference proteome</keyword>
<dbReference type="Pfam" id="PF01926">
    <property type="entry name" value="MMR_HSR1"/>
    <property type="match status" value="2"/>
</dbReference>
<comment type="caution">
    <text evidence="3">The sequence shown here is derived from an EMBL/GenBank/DDBJ whole genome shotgun (WGS) entry which is preliminary data.</text>
</comment>
<dbReference type="Gene3D" id="3.40.50.300">
    <property type="entry name" value="P-loop containing nucleotide triphosphate hydrolases"/>
    <property type="match status" value="2"/>
</dbReference>
<keyword evidence="3" id="KW-0378">Hydrolase</keyword>